<keyword evidence="1" id="KW-0812">Transmembrane</keyword>
<keyword evidence="4" id="KW-1185">Reference proteome</keyword>
<proteinExistence type="predicted"/>
<keyword evidence="1" id="KW-0472">Membrane</keyword>
<dbReference type="Proteomes" id="UP000275078">
    <property type="component" value="Unassembled WGS sequence"/>
</dbReference>
<dbReference type="Pfam" id="PF12955">
    <property type="entry name" value="Vps3844_C"/>
    <property type="match status" value="1"/>
</dbReference>
<dbReference type="GO" id="GO:0005783">
    <property type="term" value="C:endoplasmic reticulum"/>
    <property type="evidence" value="ECO:0007669"/>
    <property type="project" value="TreeGrafter"/>
</dbReference>
<name>A0A3N4I5K5_ASCIM</name>
<dbReference type="EMBL" id="ML119699">
    <property type="protein sequence ID" value="RPA79451.1"/>
    <property type="molecule type" value="Genomic_DNA"/>
</dbReference>
<dbReference type="InterPro" id="IPR053065">
    <property type="entry name" value="Archenteron_Induction-Rel"/>
</dbReference>
<accession>A0A3N4I5K5</accession>
<reference evidence="3 4" key="1">
    <citation type="journal article" date="2018" name="Nat. Ecol. Evol.">
        <title>Pezizomycetes genomes reveal the molecular basis of ectomycorrhizal truffle lifestyle.</title>
        <authorList>
            <person name="Murat C."/>
            <person name="Payen T."/>
            <person name="Noel B."/>
            <person name="Kuo A."/>
            <person name="Morin E."/>
            <person name="Chen J."/>
            <person name="Kohler A."/>
            <person name="Krizsan K."/>
            <person name="Balestrini R."/>
            <person name="Da Silva C."/>
            <person name="Montanini B."/>
            <person name="Hainaut M."/>
            <person name="Levati E."/>
            <person name="Barry K.W."/>
            <person name="Belfiori B."/>
            <person name="Cichocki N."/>
            <person name="Clum A."/>
            <person name="Dockter R.B."/>
            <person name="Fauchery L."/>
            <person name="Guy J."/>
            <person name="Iotti M."/>
            <person name="Le Tacon F."/>
            <person name="Lindquist E.A."/>
            <person name="Lipzen A."/>
            <person name="Malagnac F."/>
            <person name="Mello A."/>
            <person name="Molinier V."/>
            <person name="Miyauchi S."/>
            <person name="Poulain J."/>
            <person name="Riccioni C."/>
            <person name="Rubini A."/>
            <person name="Sitrit Y."/>
            <person name="Splivallo R."/>
            <person name="Traeger S."/>
            <person name="Wang M."/>
            <person name="Zifcakova L."/>
            <person name="Wipf D."/>
            <person name="Zambonelli A."/>
            <person name="Paolocci F."/>
            <person name="Nowrousian M."/>
            <person name="Ottonello S."/>
            <person name="Baldrian P."/>
            <person name="Spatafora J.W."/>
            <person name="Henrissat B."/>
            <person name="Nagy L.G."/>
            <person name="Aury J.M."/>
            <person name="Wincker P."/>
            <person name="Grigoriev I.V."/>
            <person name="Bonfante P."/>
            <person name="Martin F.M."/>
        </authorList>
    </citation>
    <scope>NUCLEOTIDE SEQUENCE [LARGE SCALE GENOMIC DNA]</scope>
    <source>
        <strain evidence="3 4">RN42</strain>
    </source>
</reference>
<keyword evidence="1" id="KW-1133">Transmembrane helix</keyword>
<dbReference type="STRING" id="1160509.A0A3N4I5K5"/>
<gene>
    <name evidence="3" type="ORF">BJ508DRAFT_141361</name>
</gene>
<dbReference type="PANTHER" id="PTHR36853">
    <property type="entry name" value="EXPRESSED PROTEIN"/>
    <property type="match status" value="1"/>
</dbReference>
<dbReference type="OrthoDB" id="5583277at2759"/>
<evidence type="ECO:0000259" key="2">
    <source>
        <dbReference type="Pfam" id="PF12955"/>
    </source>
</evidence>
<feature type="transmembrane region" description="Helical" evidence="1">
    <location>
        <begin position="196"/>
        <end position="217"/>
    </location>
</feature>
<sequence length="239" mass="25521">MDGADGNFKEDMLTLASFNAWVKDNGIPYGSIMYLTVNSLGEISKVYGIDSNEFAAAFSSMRWTIRSLIDSTNSRITLIEQPTSSLPVSKRQHLASEVPLRSPVPMVESSATPIGISKNNSTSSNPFRNLKRCFATEEACTKDTKGCSGHGVCKSVADKGTPGKCFQCVCSPTKRGDKSTIWGGLACQKKDISVELNLFIGIAIMFVVFLVGGVSLLNSLGKEELPGVLAAGVPPKKSS</sequence>
<dbReference type="InterPro" id="IPR024382">
    <property type="entry name" value="Vps3844_C"/>
</dbReference>
<evidence type="ECO:0000256" key="1">
    <source>
        <dbReference type="SAM" id="Phobius"/>
    </source>
</evidence>
<feature type="domain" description="Vacuolar sorting protein Vps3844 C-terminal" evidence="2">
    <location>
        <begin position="133"/>
        <end position="231"/>
    </location>
</feature>
<organism evidence="3 4">
    <name type="scientific">Ascobolus immersus RN42</name>
    <dbReference type="NCBI Taxonomy" id="1160509"/>
    <lineage>
        <taxon>Eukaryota</taxon>
        <taxon>Fungi</taxon>
        <taxon>Dikarya</taxon>
        <taxon>Ascomycota</taxon>
        <taxon>Pezizomycotina</taxon>
        <taxon>Pezizomycetes</taxon>
        <taxon>Pezizales</taxon>
        <taxon>Ascobolaceae</taxon>
        <taxon>Ascobolus</taxon>
    </lineage>
</organism>
<evidence type="ECO:0000313" key="3">
    <source>
        <dbReference type="EMBL" id="RPA79451.1"/>
    </source>
</evidence>
<dbReference type="PANTHER" id="PTHR36853:SF1">
    <property type="entry name" value="DUF3844 DOMAIN-CONTAINING PROTEIN"/>
    <property type="match status" value="1"/>
</dbReference>
<protein>
    <recommendedName>
        <fullName evidence="2">Vacuolar sorting protein Vps3844 C-terminal domain-containing protein</fullName>
    </recommendedName>
</protein>
<evidence type="ECO:0000313" key="4">
    <source>
        <dbReference type="Proteomes" id="UP000275078"/>
    </source>
</evidence>
<dbReference type="AlphaFoldDB" id="A0A3N4I5K5"/>